<dbReference type="Proteomes" id="UP001227192">
    <property type="component" value="Unassembled WGS sequence"/>
</dbReference>
<dbReference type="AlphaFoldDB" id="A0AAI9TSR3"/>
<evidence type="ECO:0000313" key="2">
    <source>
        <dbReference type="Proteomes" id="UP001227192"/>
    </source>
</evidence>
<sequence>MPDIMTALPSGVVTSIFSRLEYVQLEAEKILETLEKDEEENGNQFLVLFKLSPYISEQLFEDHGCLKGVNYRFEFEGKGSEGGIGLLRVIPGYRHEYTTMRLLRKVSLQLNSMGLNEQYCWGGATRYKSLLRDKEGDQVFSPSKCWPSSTSLQWPTVVVETGVSGACQDYVKMLDGGSEPLMEKAYIDRLRRDPSNVSALLQQPPLQQPSNMQQPYSCAEVDVTETTVDGAPMTIPYCALFDVPIRPPNMQDVVLDAQDFRFIIAVNFS</sequence>
<evidence type="ECO:0000313" key="1">
    <source>
        <dbReference type="EMBL" id="KAJ9492759.1"/>
    </source>
</evidence>
<organism evidence="1 2">
    <name type="scientific">Penicillium thymicola</name>
    <dbReference type="NCBI Taxonomy" id="293382"/>
    <lineage>
        <taxon>Eukaryota</taxon>
        <taxon>Fungi</taxon>
        <taxon>Dikarya</taxon>
        <taxon>Ascomycota</taxon>
        <taxon>Pezizomycotina</taxon>
        <taxon>Eurotiomycetes</taxon>
        <taxon>Eurotiomycetidae</taxon>
        <taxon>Eurotiales</taxon>
        <taxon>Aspergillaceae</taxon>
        <taxon>Penicillium</taxon>
    </lineage>
</organism>
<protein>
    <submittedName>
        <fullName evidence="1">Uncharacterized protein</fullName>
    </submittedName>
</protein>
<comment type="caution">
    <text evidence="1">The sequence shown here is derived from an EMBL/GenBank/DDBJ whole genome shotgun (WGS) entry which is preliminary data.</text>
</comment>
<gene>
    <name evidence="1" type="ORF">VN97_g450</name>
</gene>
<proteinExistence type="predicted"/>
<accession>A0AAI9TSR3</accession>
<reference evidence="1" key="2">
    <citation type="journal article" date="2016" name="Fungal Biol.">
        <title>Ochratoxin A production by Penicillium thymicola.</title>
        <authorList>
            <person name="Nguyen H.D.T."/>
            <person name="McMullin D.R."/>
            <person name="Ponomareva E."/>
            <person name="Riley R."/>
            <person name="Pomraning K.R."/>
            <person name="Baker S.E."/>
            <person name="Seifert K.A."/>
        </authorList>
    </citation>
    <scope>NUCLEOTIDE SEQUENCE</scope>
    <source>
        <strain evidence="1">DAOM 180753</strain>
    </source>
</reference>
<keyword evidence="2" id="KW-1185">Reference proteome</keyword>
<reference evidence="1" key="1">
    <citation type="submission" date="2015-06" db="EMBL/GenBank/DDBJ databases">
        <authorList>
            <person name="Nguyen H."/>
        </authorList>
    </citation>
    <scope>NUCLEOTIDE SEQUENCE</scope>
    <source>
        <strain evidence="1">DAOM 180753</strain>
    </source>
</reference>
<dbReference type="EMBL" id="LACB01000006">
    <property type="protein sequence ID" value="KAJ9492759.1"/>
    <property type="molecule type" value="Genomic_DNA"/>
</dbReference>
<name>A0AAI9TSR3_PENTH</name>